<dbReference type="AlphaFoldDB" id="A0A9X7VZL1"/>
<comment type="similarity">
    <text evidence="1">Belongs to the intimin/invasin family.</text>
</comment>
<sequence length="1150" mass="117038">MQKDSTSKARYAVRQTGAGMLALALVTWLASPAALASTPSSSLSGVGFDPGVFVAGMAAEWEVSFETSSSGQLAQGEDITVKVPTGTHLPSNASDYTVTVDGSGTSASSVTVNGDTVQIPVPESIPASANVEVQISDVTNPPVGSYPDNQFSVATAVDGAASPATQGGQITFNAPTSGSPTPTGMSLNMQEDASNPGNVTVTGLVYGANGAPVADATVSLGATGVTLPSPTVTTNDSGQFNAYFYAPSNGSYTVTGQVYGTDVTGAKSITISDEQPAPQVASSVALSVSPSSIPENGTASVTGYVYDANHQPMAYTQVDLQAGNGALQDTTPVTDANGEFTTVYTAGPSAGSDVVRATVDGTNVSNSAPVAVTAPQAGTNAAGMTLNISPTSIKTDQQATVTGSVYDSNGQAVPNATVELFLDGQGQVVPSMVNTDSSGAFTSTLQAPMLPGPVTVTGEVYGALTLVQSSASINVLPDGHVWVNGQEDPAGVQLATFMEDGLLQIQLWSHGGQDLSADGLTSSDRIEVQVPLPAGFTPQDAVSTGNILSFTPTKTVNGQSVIDLVGTPATAAFVNDPPTSPNGTWPQTADTDYHEMLTFAVADSGQSPTQYEQDMQGAYVGTNAESFSDPTYDPTTGGITFQLGGPHFMSNGTTPQVGFFNAFIPIALIHNEWGISDVSSLTTGSLGATITDNTSGTTQVVPQVSTVTNGGQVTGVMVNYQGFQYSGDSISIQPIPTGLTHTAVTSSGWTESWNAVHGASAYNVYVNGTKVASNVTSTSYNVTGESANTQYSVTVTAVVNGNETPASTADTVTTTAATPANPPTGNPPSGNPSGGSPSSGNPSGGSPSSGSPSSGNASSGNPPSGNPSSGNPSSGNPSSGTSPAVAPQLPSVLKSVQVDKQASSIDVATGKSTIQVTVPSDAFTTPETVTVTSGTPSVVTKFVHGLPASRVAAVIGINFSGSNPKTPVTLTIHNPSIPSEAAVYKLLSNGSLVPVQAKVSNGEAVISFSSDPDFVIVALKSGERVISENGQTSVVPALIRKDSGVNTTFMPIYYVMQLLKSMGLTSTWDGHNWHITTDASVTPKAVSPNHSAMGLYLNGKLVENVHGAQAVDPNSHRDTTYMPIWYVMQLLNQAGIHSAWNGTTWTLAQK</sequence>
<evidence type="ECO:0000256" key="2">
    <source>
        <dbReference type="SAM" id="MobiDB-lite"/>
    </source>
</evidence>
<dbReference type="EMBL" id="CP071182">
    <property type="protein sequence ID" value="QSO47520.1"/>
    <property type="molecule type" value="Genomic_DNA"/>
</dbReference>
<accession>A0A9X7VZL1</accession>
<dbReference type="KEGG" id="afx:JZ786_00145"/>
<dbReference type="RefSeq" id="WP_206656865.1">
    <property type="nucleotide sequence ID" value="NZ_CP071182.1"/>
</dbReference>
<feature type="chain" id="PRO_5040913470" description="Fibronectin type-III domain-containing protein" evidence="3">
    <location>
        <begin position="37"/>
        <end position="1150"/>
    </location>
</feature>
<evidence type="ECO:0000313" key="6">
    <source>
        <dbReference type="EMBL" id="QSO47520.1"/>
    </source>
</evidence>
<evidence type="ECO:0000256" key="1">
    <source>
        <dbReference type="ARBA" id="ARBA00010116"/>
    </source>
</evidence>
<feature type="compositionally biased region" description="Polar residues" evidence="2">
    <location>
        <begin position="804"/>
        <end position="813"/>
    </location>
</feature>
<protein>
    <recommendedName>
        <fullName evidence="8">Fibronectin type-III domain-containing protein</fullName>
    </recommendedName>
</protein>
<evidence type="ECO:0000256" key="3">
    <source>
        <dbReference type="SAM" id="SignalP"/>
    </source>
</evidence>
<feature type="region of interest" description="Disordered" evidence="2">
    <location>
        <begin position="804"/>
        <end position="886"/>
    </location>
</feature>
<proteinExistence type="inferred from homology"/>
<evidence type="ECO:0008006" key="8">
    <source>
        <dbReference type="Google" id="ProtNLM"/>
    </source>
</evidence>
<feature type="domain" description="Fibronectin type-III" evidence="4">
    <location>
        <begin position="735"/>
        <end position="817"/>
    </location>
</feature>
<evidence type="ECO:0000259" key="4">
    <source>
        <dbReference type="PROSITE" id="PS50853"/>
    </source>
</evidence>
<feature type="signal peptide" evidence="3">
    <location>
        <begin position="1"/>
        <end position="36"/>
    </location>
</feature>
<dbReference type="Proteomes" id="UP000663505">
    <property type="component" value="Chromosome"/>
</dbReference>
<dbReference type="InterPro" id="IPR008964">
    <property type="entry name" value="Invasin/intimin_cell_adhesion"/>
</dbReference>
<feature type="compositionally biased region" description="Low complexity" evidence="2">
    <location>
        <begin position="834"/>
        <end position="884"/>
    </location>
</feature>
<keyword evidence="7" id="KW-1185">Reference proteome</keyword>
<dbReference type="InterPro" id="IPR003344">
    <property type="entry name" value="Big_1_dom"/>
</dbReference>
<dbReference type="PROSITE" id="PS50853">
    <property type="entry name" value="FN3"/>
    <property type="match status" value="1"/>
</dbReference>
<keyword evidence="3" id="KW-0732">Signal</keyword>
<organism evidence="6 7">
    <name type="scientific">Alicyclobacillus mengziensis</name>
    <dbReference type="NCBI Taxonomy" id="2931921"/>
    <lineage>
        <taxon>Bacteria</taxon>
        <taxon>Bacillati</taxon>
        <taxon>Bacillota</taxon>
        <taxon>Bacilli</taxon>
        <taxon>Bacillales</taxon>
        <taxon>Alicyclobacillaceae</taxon>
        <taxon>Alicyclobacillus</taxon>
    </lineage>
</organism>
<dbReference type="InterPro" id="IPR036116">
    <property type="entry name" value="FN3_sf"/>
</dbReference>
<dbReference type="SUPFAM" id="SSF49265">
    <property type="entry name" value="Fibronectin type III"/>
    <property type="match status" value="1"/>
</dbReference>
<dbReference type="PROSITE" id="PS51127">
    <property type="entry name" value="BIG1"/>
    <property type="match status" value="1"/>
</dbReference>
<dbReference type="InterPro" id="IPR013783">
    <property type="entry name" value="Ig-like_fold"/>
</dbReference>
<dbReference type="Gene3D" id="2.60.40.10">
    <property type="entry name" value="Immunoglobulins"/>
    <property type="match status" value="4"/>
</dbReference>
<feature type="domain" description="Big-1" evidence="5">
    <location>
        <begin position="283"/>
        <end position="373"/>
    </location>
</feature>
<evidence type="ECO:0000259" key="5">
    <source>
        <dbReference type="PROSITE" id="PS51127"/>
    </source>
</evidence>
<dbReference type="SUPFAM" id="SSF49373">
    <property type="entry name" value="Invasin/intimin cell-adhesion fragments"/>
    <property type="match status" value="3"/>
</dbReference>
<feature type="compositionally biased region" description="Pro residues" evidence="2">
    <location>
        <begin position="820"/>
        <end position="830"/>
    </location>
</feature>
<reference evidence="6 7" key="1">
    <citation type="submission" date="2021-02" db="EMBL/GenBank/DDBJ databases">
        <title>Alicyclobacillus curvatus sp. nov. and Alicyclobacillus mengziensis sp. nov., two acidophilic bacteria isolated from acid mine drainage.</title>
        <authorList>
            <person name="Huang Y."/>
        </authorList>
    </citation>
    <scope>NUCLEOTIDE SEQUENCE [LARGE SCALE GENOMIC DNA]</scope>
    <source>
        <strain evidence="6 7">S30H14</strain>
    </source>
</reference>
<dbReference type="InterPro" id="IPR003961">
    <property type="entry name" value="FN3_dom"/>
</dbReference>
<name>A0A9X7VZL1_9BACL</name>
<dbReference type="SMART" id="SM00634">
    <property type="entry name" value="BID_1"/>
    <property type="match status" value="3"/>
</dbReference>
<gene>
    <name evidence="6" type="ORF">JZ786_00145</name>
</gene>
<evidence type="ECO:0000313" key="7">
    <source>
        <dbReference type="Proteomes" id="UP000663505"/>
    </source>
</evidence>